<gene>
    <name evidence="2" type="ORF">DXH47_06965</name>
</gene>
<proteinExistence type="predicted"/>
<evidence type="ECO:0000313" key="2">
    <source>
        <dbReference type="EMBL" id="RXI78501.1"/>
    </source>
</evidence>
<keyword evidence="1" id="KW-0472">Membrane</keyword>
<name>A0A4V1LFC2_9LACO</name>
<feature type="transmembrane region" description="Helical" evidence="1">
    <location>
        <begin position="295"/>
        <end position="315"/>
    </location>
</feature>
<feature type="transmembrane region" description="Helical" evidence="1">
    <location>
        <begin position="437"/>
        <end position="460"/>
    </location>
</feature>
<feature type="transmembrane region" description="Helical" evidence="1">
    <location>
        <begin position="508"/>
        <end position="533"/>
    </location>
</feature>
<feature type="transmembrane region" description="Helical" evidence="1">
    <location>
        <begin position="239"/>
        <end position="259"/>
    </location>
</feature>
<dbReference type="Proteomes" id="UP000290602">
    <property type="component" value="Unassembled WGS sequence"/>
</dbReference>
<dbReference type="AlphaFoldDB" id="A0A4V1LFC2"/>
<keyword evidence="1" id="KW-0812">Transmembrane</keyword>
<organism evidence="2 3">
    <name type="scientific">Levilactobacillus suantsaii</name>
    <dbReference type="NCBI Taxonomy" id="2292255"/>
    <lineage>
        <taxon>Bacteria</taxon>
        <taxon>Bacillati</taxon>
        <taxon>Bacillota</taxon>
        <taxon>Bacilli</taxon>
        <taxon>Lactobacillales</taxon>
        <taxon>Lactobacillaceae</taxon>
        <taxon>Levilactobacillus</taxon>
    </lineage>
</organism>
<evidence type="ECO:0000256" key="1">
    <source>
        <dbReference type="SAM" id="Phobius"/>
    </source>
</evidence>
<evidence type="ECO:0000313" key="3">
    <source>
        <dbReference type="Proteomes" id="UP000290602"/>
    </source>
</evidence>
<accession>A0A4V1LFC2</accession>
<dbReference type="RefSeq" id="WP_129032638.1">
    <property type="nucleotide sequence ID" value="NZ_QXIL01000011.1"/>
</dbReference>
<feature type="transmembrane region" description="Helical" evidence="1">
    <location>
        <begin position="85"/>
        <end position="105"/>
    </location>
</feature>
<feature type="transmembrane region" description="Helical" evidence="1">
    <location>
        <begin position="467"/>
        <end position="488"/>
    </location>
</feature>
<keyword evidence="1" id="KW-1133">Transmembrane helix</keyword>
<feature type="transmembrane region" description="Helical" evidence="1">
    <location>
        <begin position="125"/>
        <end position="148"/>
    </location>
</feature>
<comment type="caution">
    <text evidence="2">The sequence shown here is derived from an EMBL/GenBank/DDBJ whole genome shotgun (WGS) entry which is preliminary data.</text>
</comment>
<feature type="transmembrane region" description="Helical" evidence="1">
    <location>
        <begin position="353"/>
        <end position="373"/>
    </location>
</feature>
<keyword evidence="3" id="KW-1185">Reference proteome</keyword>
<dbReference type="OrthoDB" id="2014935at2"/>
<reference evidence="2 3" key="1">
    <citation type="submission" date="2018-08" db="EMBL/GenBank/DDBJ databases">
        <title>Lactobacillus suantsai sp. nov., isolated from traditional fermented suan-tsai in Taiwan.</title>
        <authorList>
            <person name="Huang C.-H."/>
        </authorList>
    </citation>
    <scope>NUCLEOTIDE SEQUENCE [LARGE SCALE GENOMIC DNA]</scope>
    <source>
        <strain evidence="2 3">BCRC 12945</strain>
    </source>
</reference>
<feature type="transmembrane region" description="Helical" evidence="1">
    <location>
        <begin position="22"/>
        <end position="44"/>
    </location>
</feature>
<sequence length="551" mass="59025">MGPFTQTGQLTRLALRRDWWRLLLWGVSLVGLMMAVAAKFATIYGTPAEIAGITQALKTPAIVALFGPFRLGTHATTAQVFANEMLLFMALIQVVMSISLGIHATRHEEDTGITELLRAHAIGSLAPLQAAVIELTLINLSIGILDALGLSLAGLPGATWLGNWVIGLGLAASGWVFGMLALLSAQLADHATSATGLAYALFGLSYLVRMLTDVQAPRYTWLSPLGWVEKLAPYQQPRLLPLILFGGLGLLCLGSASVWAQCRDLGAGILTIRAGRATAARALRGPITLLWRQEYRVIMGWVLGITVLGAAYGAVFDTIGDILKTNPTMQQVFGTNALHAANHQLILTYSSTIALVLTAVASIPGLQLIFKLYHDDLSGWLDALYARPVSRQRLLLGYTGSAVTTSCLVFLGGWSGLVLVGNFSLTHAADGLTWSEFLTGVAGSVPVMALLLGLGALVVGAWPQGRLVVWGYLAYAFISQYLGNLLQLPHWAKSLGVFDWLPTVPDHAINWVTVSWELGLAISCGLIGLGSYVRRNLQSHGSQAFHLIFTI</sequence>
<protein>
    <submittedName>
        <fullName evidence="2">Permease</fullName>
    </submittedName>
</protein>
<feature type="transmembrane region" description="Helical" evidence="1">
    <location>
        <begin position="394"/>
        <end position="417"/>
    </location>
</feature>
<feature type="transmembrane region" description="Helical" evidence="1">
    <location>
        <begin position="160"/>
        <end position="185"/>
    </location>
</feature>
<feature type="transmembrane region" description="Helical" evidence="1">
    <location>
        <begin position="191"/>
        <end position="208"/>
    </location>
</feature>
<dbReference type="EMBL" id="QXIL01000011">
    <property type="protein sequence ID" value="RXI78501.1"/>
    <property type="molecule type" value="Genomic_DNA"/>
</dbReference>